<keyword evidence="2" id="KW-1134">Transmembrane beta strand</keyword>
<dbReference type="AlphaFoldDB" id="A0A327W0I2"/>
<gene>
    <name evidence="3" type="ORF">CLV59_107319</name>
</gene>
<name>A0A327W0I2_9BACT</name>
<evidence type="ECO:0000256" key="2">
    <source>
        <dbReference type="RuleBase" id="RU362097"/>
    </source>
</evidence>
<dbReference type="PROSITE" id="PS51257">
    <property type="entry name" value="PROKAR_LIPOPROTEIN"/>
    <property type="match status" value="1"/>
</dbReference>
<dbReference type="RefSeq" id="WP_111594131.1">
    <property type="nucleotide sequence ID" value="NZ_QLMA01000007.1"/>
</dbReference>
<proteinExistence type="inferred from homology"/>
<dbReference type="InterPro" id="IPR010131">
    <property type="entry name" value="MdtP/NodT-like"/>
</dbReference>
<keyword evidence="2 3" id="KW-0449">Lipoprotein</keyword>
<keyword evidence="2" id="KW-0812">Transmembrane</keyword>
<dbReference type="Pfam" id="PF02321">
    <property type="entry name" value="OEP"/>
    <property type="match status" value="2"/>
</dbReference>
<dbReference type="PANTHER" id="PTHR30203:SF33">
    <property type="entry name" value="BLR4455 PROTEIN"/>
    <property type="match status" value="1"/>
</dbReference>
<keyword evidence="2" id="KW-0564">Palmitate</keyword>
<organism evidence="3 4">
    <name type="scientific">Chitinophaga dinghuensis</name>
    <dbReference type="NCBI Taxonomy" id="1539050"/>
    <lineage>
        <taxon>Bacteria</taxon>
        <taxon>Pseudomonadati</taxon>
        <taxon>Bacteroidota</taxon>
        <taxon>Chitinophagia</taxon>
        <taxon>Chitinophagales</taxon>
        <taxon>Chitinophagaceae</taxon>
        <taxon>Chitinophaga</taxon>
    </lineage>
</organism>
<evidence type="ECO:0000256" key="1">
    <source>
        <dbReference type="ARBA" id="ARBA00007613"/>
    </source>
</evidence>
<dbReference type="Proteomes" id="UP000249819">
    <property type="component" value="Unassembled WGS sequence"/>
</dbReference>
<protein>
    <submittedName>
        <fullName evidence="3">NodT family efflux transporter outer membrane factor (OMF) lipoprotein</fullName>
    </submittedName>
</protein>
<dbReference type="GO" id="GO:0005886">
    <property type="term" value="C:plasma membrane"/>
    <property type="evidence" value="ECO:0007669"/>
    <property type="project" value="UniProtKB-SubCell"/>
</dbReference>
<dbReference type="Gene3D" id="1.20.1600.10">
    <property type="entry name" value="Outer membrane efflux proteins (OEP)"/>
    <property type="match status" value="1"/>
</dbReference>
<keyword evidence="2" id="KW-0472">Membrane</keyword>
<dbReference type="PANTHER" id="PTHR30203">
    <property type="entry name" value="OUTER MEMBRANE CATION EFFLUX PROTEIN"/>
    <property type="match status" value="1"/>
</dbReference>
<comment type="similarity">
    <text evidence="1 2">Belongs to the outer membrane factor (OMF) (TC 1.B.17) family.</text>
</comment>
<dbReference type="GO" id="GO:0015562">
    <property type="term" value="F:efflux transmembrane transporter activity"/>
    <property type="evidence" value="ECO:0007669"/>
    <property type="project" value="InterPro"/>
</dbReference>
<dbReference type="Gene3D" id="2.20.200.10">
    <property type="entry name" value="Outer membrane efflux proteins (OEP)"/>
    <property type="match status" value="1"/>
</dbReference>
<reference evidence="3 4" key="1">
    <citation type="submission" date="2018-06" db="EMBL/GenBank/DDBJ databases">
        <title>Genomic Encyclopedia of Archaeal and Bacterial Type Strains, Phase II (KMG-II): from individual species to whole genera.</title>
        <authorList>
            <person name="Goeker M."/>
        </authorList>
    </citation>
    <scope>NUCLEOTIDE SEQUENCE [LARGE SCALE GENOMIC DNA]</scope>
    <source>
        <strain evidence="3 4">DSM 29821</strain>
    </source>
</reference>
<evidence type="ECO:0000313" key="3">
    <source>
        <dbReference type="EMBL" id="RAJ77552.1"/>
    </source>
</evidence>
<dbReference type="OrthoDB" id="9770517at2"/>
<dbReference type="NCBIfam" id="TIGR01845">
    <property type="entry name" value="outer_NodT"/>
    <property type="match status" value="1"/>
</dbReference>
<sequence length="467" mass="51567">MNITKILYGLLLGSIFASCKVTKDFQRPSVNLPEKFRNADTLLRGDTVLVGYREFFKNETLLSLIDTALEYNSDVLIALKNIDLARAGFRQVKLNYWPELKGSLDATRNTASRNSFNGAMAEGAGATLAYTDFTASLGMSWEIDIWGKIKRQKEEALSGYLQQQEVRKAVQSRVIADVAGGYYNLLLLDQQLKIADRSRALADSTVQIMQVQFRVGEANALGIHQAQAQLEQVKQLSSRIRQDITLQENALRLLCGVYADTVVRKLATGEELLVQTDQYEVAILAGRPDVYASELEVRAANARVGVSLTNLYPALTLTATGGLNALKASDWFSVPASLFSNVAGGLVQPIFYKGRLKLQYEQAKIERDKAVISFRQTVLNAYKEVADANVKARELGLQLHYAVNREQELQQAVGAAGILFKNGEANYLDIITAESNYLQAGLDAAQLRNDQLQNRIALFRAIGGGMK</sequence>
<dbReference type="InterPro" id="IPR003423">
    <property type="entry name" value="OMP_efflux"/>
</dbReference>
<dbReference type="SUPFAM" id="SSF56954">
    <property type="entry name" value="Outer membrane efflux proteins (OEP)"/>
    <property type="match status" value="1"/>
</dbReference>
<comment type="caution">
    <text evidence="3">The sequence shown here is derived from an EMBL/GenBank/DDBJ whole genome shotgun (WGS) entry which is preliminary data.</text>
</comment>
<dbReference type="EMBL" id="QLMA01000007">
    <property type="protein sequence ID" value="RAJ77552.1"/>
    <property type="molecule type" value="Genomic_DNA"/>
</dbReference>
<keyword evidence="4" id="KW-1185">Reference proteome</keyword>
<comment type="subcellular location">
    <subcellularLocation>
        <location evidence="2">Cell membrane</location>
        <topology evidence="2">Lipid-anchor</topology>
    </subcellularLocation>
</comment>
<evidence type="ECO:0000313" key="4">
    <source>
        <dbReference type="Proteomes" id="UP000249819"/>
    </source>
</evidence>
<accession>A0A327W0I2</accession>